<dbReference type="PROSITE" id="PS01229">
    <property type="entry name" value="COF_2"/>
    <property type="match status" value="1"/>
</dbReference>
<evidence type="ECO:0000313" key="1">
    <source>
        <dbReference type="EMBL" id="MPM23903.1"/>
    </source>
</evidence>
<dbReference type="NCBIfam" id="TIGR00099">
    <property type="entry name" value="Cof-subfamily"/>
    <property type="match status" value="1"/>
</dbReference>
<dbReference type="InterPro" id="IPR036412">
    <property type="entry name" value="HAD-like_sf"/>
</dbReference>
<proteinExistence type="predicted"/>
<dbReference type="AlphaFoldDB" id="A0A644YBH3"/>
<dbReference type="Gene3D" id="3.40.50.1000">
    <property type="entry name" value="HAD superfamily/HAD-like"/>
    <property type="match status" value="1"/>
</dbReference>
<dbReference type="InterPro" id="IPR023214">
    <property type="entry name" value="HAD_sf"/>
</dbReference>
<sequence length="273" mass="30493">MAVKLIAVDMDGTFLKSDQDYNRERFRKIYSQIQRKKIRFVVASGNQYAQLKSFFPEIAKEISFISENGAYCVHEGTELFSSEMAEHTVSQILNVLKKYEEVDVILCGKKSAYIDQTVSVEFENHAIKYYHLLKRIPDMYSNGPEVDGSILKIALTCPPEKTSEILNGLQVELKDSVSCVSSGHGDIDLIIPGIHKANALGKLAEHLDIQPEEVVAFGDGGNDLEMLAFAGYSYAMANGQEKIKKTAKFKARSNDEEGVLEVLENLILESRES</sequence>
<keyword evidence="1" id="KW-0378">Hydrolase</keyword>
<dbReference type="EC" id="3.1.3.104" evidence="1"/>
<comment type="caution">
    <text evidence="1">The sequence shown here is derived from an EMBL/GenBank/DDBJ whole genome shotgun (WGS) entry which is preliminary data.</text>
</comment>
<dbReference type="SFLD" id="SFLDG01140">
    <property type="entry name" value="C2.B:_Phosphomannomutase_and_P"/>
    <property type="match status" value="1"/>
</dbReference>
<dbReference type="SFLD" id="SFLDS00003">
    <property type="entry name" value="Haloacid_Dehalogenase"/>
    <property type="match status" value="1"/>
</dbReference>
<accession>A0A644YBH3</accession>
<name>A0A644YBH3_9ZZZZ</name>
<dbReference type="Pfam" id="PF08282">
    <property type="entry name" value="Hydrolase_3"/>
    <property type="match status" value="1"/>
</dbReference>
<dbReference type="GO" id="GO:0043726">
    <property type="term" value="F:5-amino-6-(5-phosphoribitylamino)uracil phosphatase activity"/>
    <property type="evidence" value="ECO:0007669"/>
    <property type="project" value="UniProtKB-EC"/>
</dbReference>
<dbReference type="CDD" id="cd07518">
    <property type="entry name" value="HAD_YbiV-Like"/>
    <property type="match status" value="1"/>
</dbReference>
<dbReference type="SUPFAM" id="SSF56784">
    <property type="entry name" value="HAD-like"/>
    <property type="match status" value="1"/>
</dbReference>
<dbReference type="NCBIfam" id="TIGR01484">
    <property type="entry name" value="HAD-SF-IIB"/>
    <property type="match status" value="1"/>
</dbReference>
<protein>
    <submittedName>
        <fullName evidence="1">5-amino-6-(5-phospho-D-ribitylamino)uracil phosphatase YbjI</fullName>
        <ecNumber evidence="1">3.1.3.104</ecNumber>
    </submittedName>
</protein>
<dbReference type="GO" id="GO:0000287">
    <property type="term" value="F:magnesium ion binding"/>
    <property type="evidence" value="ECO:0007669"/>
    <property type="project" value="TreeGrafter"/>
</dbReference>
<organism evidence="1">
    <name type="scientific">bioreactor metagenome</name>
    <dbReference type="NCBI Taxonomy" id="1076179"/>
    <lineage>
        <taxon>unclassified sequences</taxon>
        <taxon>metagenomes</taxon>
        <taxon>ecological metagenomes</taxon>
    </lineage>
</organism>
<dbReference type="EMBL" id="VSSQ01004139">
    <property type="protein sequence ID" value="MPM23903.1"/>
    <property type="molecule type" value="Genomic_DNA"/>
</dbReference>
<dbReference type="InterPro" id="IPR006379">
    <property type="entry name" value="HAD-SF_hydro_IIB"/>
</dbReference>
<reference evidence="1" key="1">
    <citation type="submission" date="2019-08" db="EMBL/GenBank/DDBJ databases">
        <authorList>
            <person name="Kucharzyk K."/>
            <person name="Murdoch R.W."/>
            <person name="Higgins S."/>
            <person name="Loffler F."/>
        </authorList>
    </citation>
    <scope>NUCLEOTIDE SEQUENCE</scope>
</reference>
<dbReference type="PANTHER" id="PTHR10000:SF53">
    <property type="entry name" value="5-AMINO-6-(5-PHOSPHO-D-RIBITYLAMINO)URACIL PHOSPHATASE YBJI-RELATED"/>
    <property type="match status" value="1"/>
</dbReference>
<dbReference type="GO" id="GO:0005829">
    <property type="term" value="C:cytosol"/>
    <property type="evidence" value="ECO:0007669"/>
    <property type="project" value="TreeGrafter"/>
</dbReference>
<gene>
    <name evidence="1" type="primary">ybjI_1</name>
    <name evidence="1" type="ORF">SDC9_70380</name>
</gene>
<dbReference type="InterPro" id="IPR000150">
    <property type="entry name" value="Cof"/>
</dbReference>
<dbReference type="PANTHER" id="PTHR10000">
    <property type="entry name" value="PHOSPHOSERINE PHOSPHATASE"/>
    <property type="match status" value="1"/>
</dbReference>
<dbReference type="Gene3D" id="3.30.1240.10">
    <property type="match status" value="1"/>
</dbReference>
<dbReference type="SFLD" id="SFLDG01144">
    <property type="entry name" value="C2.B.4:_PGP_Like"/>
    <property type="match status" value="1"/>
</dbReference>